<name>A0A3B0RFP8_9ZZZZ</name>
<accession>A0A3B0RFP8</accession>
<dbReference type="SMART" id="SM01117">
    <property type="entry name" value="Cyt-b5"/>
    <property type="match status" value="1"/>
</dbReference>
<dbReference type="AlphaFoldDB" id="A0A3B0RFP8"/>
<dbReference type="Pfam" id="PF00173">
    <property type="entry name" value="Cyt-b5"/>
    <property type="match status" value="1"/>
</dbReference>
<proteinExistence type="predicted"/>
<dbReference type="SUPFAM" id="SSF55856">
    <property type="entry name" value="Cytochrome b5-like heme/steroid binding domain"/>
    <property type="match status" value="1"/>
</dbReference>
<organism evidence="2">
    <name type="scientific">hydrothermal vent metagenome</name>
    <dbReference type="NCBI Taxonomy" id="652676"/>
    <lineage>
        <taxon>unclassified sequences</taxon>
        <taxon>metagenomes</taxon>
        <taxon>ecological metagenomes</taxon>
    </lineage>
</organism>
<dbReference type="Gene3D" id="3.10.120.10">
    <property type="entry name" value="Cytochrome b5-like heme/steroid binding domain"/>
    <property type="match status" value="1"/>
</dbReference>
<evidence type="ECO:0000313" key="2">
    <source>
        <dbReference type="EMBL" id="VAV82205.1"/>
    </source>
</evidence>
<reference evidence="2" key="1">
    <citation type="submission" date="2018-06" db="EMBL/GenBank/DDBJ databases">
        <authorList>
            <person name="Zhirakovskaya E."/>
        </authorList>
    </citation>
    <scope>NUCLEOTIDE SEQUENCE</scope>
</reference>
<dbReference type="InterPro" id="IPR001199">
    <property type="entry name" value="Cyt_B5-like_heme/steroid-bd"/>
</dbReference>
<dbReference type="InterPro" id="IPR036400">
    <property type="entry name" value="Cyt_B5-like_heme/steroid_sf"/>
</dbReference>
<dbReference type="EMBL" id="UOEA01000001">
    <property type="protein sequence ID" value="VAV82205.1"/>
    <property type="molecule type" value="Genomic_DNA"/>
</dbReference>
<feature type="domain" description="Cytochrome b5 heme-binding" evidence="1">
    <location>
        <begin position="4"/>
        <end position="76"/>
    </location>
</feature>
<gene>
    <name evidence="2" type="ORF">MNBD_DELTA01-1408</name>
</gene>
<evidence type="ECO:0000259" key="1">
    <source>
        <dbReference type="SMART" id="SM01117"/>
    </source>
</evidence>
<protein>
    <recommendedName>
        <fullName evidence="1">Cytochrome b5 heme-binding domain-containing protein</fullName>
    </recommendedName>
</protein>
<sequence>MKKFTEDELTQFDGAEDGKPVYIAYKGKVYDVTGNPLFTDGMHFEHPSGCDLTDYMEEAPHGDEVMEHLTVVGEYEE</sequence>